<dbReference type="PANTHER" id="PTHR10869">
    <property type="entry name" value="PROLYL 4-HYDROXYLASE ALPHA SUBUNIT"/>
    <property type="match status" value="1"/>
</dbReference>
<evidence type="ECO:0000256" key="3">
    <source>
        <dbReference type="ARBA" id="ARBA00022896"/>
    </source>
</evidence>
<reference evidence="8 9" key="1">
    <citation type="journal article" date="2019" name="Int. J. Syst. Evol. Microbiol.">
        <title>The Draft Whole-Genome Sequence of the Antibiotic Producer Empedobacter haloabium ATCC 31962 Provides Indications for Its Taxonomic Reclassification.</title>
        <authorList>
            <person name="Miess H."/>
            <person name="Arlt P."/>
            <person name="Apel A.K."/>
            <person name="Weber T."/>
            <person name="Nieselt K."/>
            <person name="Hanssen F."/>
            <person name="Czemmel S."/>
            <person name="Nahnsen S."/>
            <person name="Gross H."/>
        </authorList>
    </citation>
    <scope>NUCLEOTIDE SEQUENCE [LARGE SCALE GENOMIC DNA]</scope>
    <source>
        <strain evidence="8 9">ATCC 31962</strain>
    </source>
</reference>
<proteinExistence type="predicted"/>
<protein>
    <submittedName>
        <fullName evidence="8">2OG-Fe(II) oxygenase</fullName>
    </submittedName>
</protein>
<dbReference type="Proteomes" id="UP000321323">
    <property type="component" value="Chromosome"/>
</dbReference>
<keyword evidence="3" id="KW-0847">Vitamin C</keyword>
<dbReference type="Pfam" id="PF13640">
    <property type="entry name" value="2OG-FeII_Oxy_3"/>
    <property type="match status" value="1"/>
</dbReference>
<evidence type="ECO:0000256" key="1">
    <source>
        <dbReference type="ARBA" id="ARBA00001961"/>
    </source>
</evidence>
<keyword evidence="4" id="KW-0223">Dioxygenase</keyword>
<evidence type="ECO:0000256" key="2">
    <source>
        <dbReference type="ARBA" id="ARBA00022723"/>
    </source>
</evidence>
<keyword evidence="5" id="KW-0560">Oxidoreductase</keyword>
<dbReference type="SMART" id="SM00702">
    <property type="entry name" value="P4Hc"/>
    <property type="match status" value="1"/>
</dbReference>
<evidence type="ECO:0000256" key="6">
    <source>
        <dbReference type="ARBA" id="ARBA00023004"/>
    </source>
</evidence>
<sequence length="289" mass="32344">MHYLQELQQYVERQHADGKNFSQIVIALAVQSGYSQHVAQRIVEAVLDCGGNDCRLPPGCTADGSALPEIDTSGERTVIELADRRVTIAFEQCTPRMVLLDGFLSDEECDELCQVAQASLEEATVYDAGHVEGVLLKSVRDCDVMGLATTDSPVVAVVERRIEELTAWPQAWGEPLQVQRYRENGKFEPHYDFFMKKSRYYDKELKFGGQRLATLIIYLRQPEAGGATYFANLGMRVMPRKGSALFFAYPIPSAQSGTLHGGDPVRGGEKWIMTKWFREGPVARAKHEH</sequence>
<accession>A0ABZ1UFH8</accession>
<name>A0ABZ1UFH8_9BURK</name>
<dbReference type="PROSITE" id="PS51471">
    <property type="entry name" value="FE2OG_OXY"/>
    <property type="match status" value="1"/>
</dbReference>
<evidence type="ECO:0000259" key="7">
    <source>
        <dbReference type="PROSITE" id="PS51471"/>
    </source>
</evidence>
<keyword evidence="9" id="KW-1185">Reference proteome</keyword>
<evidence type="ECO:0000313" key="9">
    <source>
        <dbReference type="Proteomes" id="UP000321323"/>
    </source>
</evidence>
<dbReference type="InterPro" id="IPR044862">
    <property type="entry name" value="Pro_4_hyd_alph_FE2OG_OXY"/>
</dbReference>
<feature type="domain" description="Fe2OG dioxygenase" evidence="7">
    <location>
        <begin position="172"/>
        <end position="279"/>
    </location>
</feature>
<organism evidence="8 9">
    <name type="scientific">[Empedobacter] haloabium</name>
    <dbReference type="NCBI Taxonomy" id="592317"/>
    <lineage>
        <taxon>Bacteria</taxon>
        <taxon>Pseudomonadati</taxon>
        <taxon>Pseudomonadota</taxon>
        <taxon>Betaproteobacteria</taxon>
        <taxon>Burkholderiales</taxon>
        <taxon>Oxalobacteraceae</taxon>
        <taxon>Telluria group</taxon>
        <taxon>Telluria group incertae sedis</taxon>
    </lineage>
</organism>
<keyword evidence="6" id="KW-0408">Iron</keyword>
<dbReference type="InterPro" id="IPR045054">
    <property type="entry name" value="P4HA-like"/>
</dbReference>
<dbReference type="InterPro" id="IPR006620">
    <property type="entry name" value="Pro_4_hyd_alph"/>
</dbReference>
<comment type="cofactor">
    <cofactor evidence="1">
        <name>L-ascorbate</name>
        <dbReference type="ChEBI" id="CHEBI:38290"/>
    </cofactor>
</comment>
<dbReference type="EMBL" id="CP136508">
    <property type="protein sequence ID" value="WUR11435.1"/>
    <property type="molecule type" value="Genomic_DNA"/>
</dbReference>
<dbReference type="InterPro" id="IPR005123">
    <property type="entry name" value="Oxoglu/Fe-dep_dioxygenase_dom"/>
</dbReference>
<evidence type="ECO:0000256" key="5">
    <source>
        <dbReference type="ARBA" id="ARBA00023002"/>
    </source>
</evidence>
<dbReference type="Gene3D" id="2.60.120.620">
    <property type="entry name" value="q2cbj1_9rhob like domain"/>
    <property type="match status" value="1"/>
</dbReference>
<evidence type="ECO:0000313" key="8">
    <source>
        <dbReference type="EMBL" id="WUR11435.1"/>
    </source>
</evidence>
<evidence type="ECO:0000256" key="4">
    <source>
        <dbReference type="ARBA" id="ARBA00022964"/>
    </source>
</evidence>
<keyword evidence="2" id="KW-0479">Metal-binding</keyword>
<gene>
    <name evidence="8" type="ORF">E7V67_017130</name>
</gene>
<dbReference type="PANTHER" id="PTHR10869:SF246">
    <property type="entry name" value="TRANSMEMBRANE PROLYL 4-HYDROXYLASE"/>
    <property type="match status" value="1"/>
</dbReference>